<name>V4SWT8_CITCL</name>
<sequence length="83" mass="9010">MNLLIGGGELYTWGSNENGCLGIGSIDVLHSPERVQGPFSESPVDQVSCGWKHTAAISGKDCFEIEFQCSVIVIYWKTGMVES</sequence>
<dbReference type="InterPro" id="IPR009091">
    <property type="entry name" value="RCC1/BLIP-II"/>
</dbReference>
<gene>
    <name evidence="3" type="ORF">CICLE_v10003980mg</name>
</gene>
<dbReference type="InParanoid" id="V4SWT8"/>
<dbReference type="EMBL" id="KI536799">
    <property type="protein sequence ID" value="ESR45257.1"/>
    <property type="molecule type" value="Genomic_DNA"/>
</dbReference>
<evidence type="ECO:0000256" key="1">
    <source>
        <dbReference type="ARBA" id="ARBA00022737"/>
    </source>
</evidence>
<evidence type="ECO:0000313" key="4">
    <source>
        <dbReference type="Proteomes" id="UP000030687"/>
    </source>
</evidence>
<proteinExistence type="predicted"/>
<evidence type="ECO:0000256" key="2">
    <source>
        <dbReference type="PROSITE-ProRule" id="PRU00235"/>
    </source>
</evidence>
<dbReference type="PROSITE" id="PS50012">
    <property type="entry name" value="RCC1_3"/>
    <property type="match status" value="1"/>
</dbReference>
<dbReference type="SUPFAM" id="SSF50985">
    <property type="entry name" value="RCC1/BLIP-II"/>
    <property type="match status" value="1"/>
</dbReference>
<feature type="repeat" description="RCC1" evidence="2">
    <location>
        <begin position="8"/>
        <end position="60"/>
    </location>
</feature>
<dbReference type="InterPro" id="IPR051210">
    <property type="entry name" value="Ub_ligase/GEF_domain"/>
</dbReference>
<dbReference type="Pfam" id="PF00415">
    <property type="entry name" value="RCC1"/>
    <property type="match status" value="1"/>
</dbReference>
<dbReference type="STRING" id="85681.V4SWT8"/>
<dbReference type="InterPro" id="IPR000408">
    <property type="entry name" value="Reg_chr_condens"/>
</dbReference>
<dbReference type="PANTHER" id="PTHR22870:SF466">
    <property type="entry name" value="ANKYRIN REPEAT-CONTAINING PROTEIN"/>
    <property type="match status" value="1"/>
</dbReference>
<accession>V4SWT8</accession>
<dbReference type="Proteomes" id="UP000030687">
    <property type="component" value="Unassembled WGS sequence"/>
</dbReference>
<protein>
    <submittedName>
        <fullName evidence="3">Uncharacterized protein</fullName>
    </submittedName>
</protein>
<dbReference type="PROSITE" id="PS00626">
    <property type="entry name" value="RCC1_2"/>
    <property type="match status" value="1"/>
</dbReference>
<dbReference type="AlphaFoldDB" id="V4SWT8"/>
<keyword evidence="4" id="KW-1185">Reference proteome</keyword>
<dbReference type="Gene3D" id="2.130.10.30">
    <property type="entry name" value="Regulator of chromosome condensation 1/beta-lactamase-inhibitor protein II"/>
    <property type="match status" value="1"/>
</dbReference>
<organism evidence="3 4">
    <name type="scientific">Citrus clementina</name>
    <name type="common">Clementine</name>
    <name type="synonym">Citrus deliciosa x Citrus sinensis</name>
    <dbReference type="NCBI Taxonomy" id="85681"/>
    <lineage>
        <taxon>Eukaryota</taxon>
        <taxon>Viridiplantae</taxon>
        <taxon>Streptophyta</taxon>
        <taxon>Embryophyta</taxon>
        <taxon>Tracheophyta</taxon>
        <taxon>Spermatophyta</taxon>
        <taxon>Magnoliopsida</taxon>
        <taxon>eudicotyledons</taxon>
        <taxon>Gunneridae</taxon>
        <taxon>Pentapetalae</taxon>
        <taxon>rosids</taxon>
        <taxon>malvids</taxon>
        <taxon>Sapindales</taxon>
        <taxon>Rutaceae</taxon>
        <taxon>Aurantioideae</taxon>
        <taxon>Citrus</taxon>
    </lineage>
</organism>
<evidence type="ECO:0000313" key="3">
    <source>
        <dbReference type="EMBL" id="ESR45257.1"/>
    </source>
</evidence>
<keyword evidence="1" id="KW-0677">Repeat</keyword>
<dbReference type="Gramene" id="ESR45257">
    <property type="protein sequence ID" value="ESR45257"/>
    <property type="gene ID" value="CICLE_v10003980mg"/>
</dbReference>
<reference evidence="3 4" key="1">
    <citation type="submission" date="2013-10" db="EMBL/GenBank/DDBJ databases">
        <authorList>
            <consortium name="International Citrus Genome Consortium"/>
            <person name="Jenkins J."/>
            <person name="Schmutz J."/>
            <person name="Prochnik S."/>
            <person name="Rokhsar D."/>
            <person name="Gmitter F."/>
            <person name="Ollitrault P."/>
            <person name="Machado M."/>
            <person name="Talon M."/>
            <person name="Wincker P."/>
            <person name="Jaillon O."/>
            <person name="Morgante M."/>
        </authorList>
    </citation>
    <scope>NUCLEOTIDE SEQUENCE</scope>
    <source>
        <strain evidence="4">cv. Clemenules</strain>
    </source>
</reference>
<dbReference type="KEGG" id="cic:CICLE_v10003980mg"/>
<dbReference type="PANTHER" id="PTHR22870">
    <property type="entry name" value="REGULATOR OF CHROMOSOME CONDENSATION"/>
    <property type="match status" value="1"/>
</dbReference>